<keyword evidence="2" id="KW-1185">Reference proteome</keyword>
<dbReference type="Proteomes" id="UP001172911">
    <property type="component" value="Unassembled WGS sequence"/>
</dbReference>
<gene>
    <name evidence="1" type="ORF">P6N53_08145</name>
</gene>
<sequence length="127" mass="14292">MSSIETKKRFLKGSVNTSIYEELSREKCCHCGDVGNYGLELTIQGDYVLSCCNCNTVATYHTSSKKEIVNLDELVKGFIQALKEHKEVINCNKPRCQDGPCSCDPILQEKLRDSLNGRFCLDKLSHL</sequence>
<reference evidence="1" key="2">
    <citation type="submission" date="2023-03" db="EMBL/GenBank/DDBJ databases">
        <authorList>
            <person name="Zhang Z."/>
        </authorList>
    </citation>
    <scope>NUCLEOTIDE SEQUENCE</scope>
    <source>
        <strain evidence="1">DSA</strain>
    </source>
</reference>
<protein>
    <submittedName>
        <fullName evidence="1">Uncharacterized protein</fullName>
    </submittedName>
</protein>
<dbReference type="EMBL" id="JARPTC010000011">
    <property type="protein sequence ID" value="MDO7787187.1"/>
    <property type="molecule type" value="Genomic_DNA"/>
</dbReference>
<comment type="caution">
    <text evidence="1">The sequence shown here is derived from an EMBL/GenBank/DDBJ whole genome shotgun (WGS) entry which is preliminary data.</text>
</comment>
<name>A0AAW7ZBX5_9FIRM</name>
<organism evidence="1 2">
    <name type="scientific">Desulforamulus aquiferis</name>
    <dbReference type="NCBI Taxonomy" id="1397668"/>
    <lineage>
        <taxon>Bacteria</taxon>
        <taxon>Bacillati</taxon>
        <taxon>Bacillota</taxon>
        <taxon>Clostridia</taxon>
        <taxon>Eubacteriales</taxon>
        <taxon>Peptococcaceae</taxon>
        <taxon>Desulforamulus</taxon>
    </lineage>
</organism>
<proteinExistence type="predicted"/>
<accession>A0AAW7ZBX5</accession>
<evidence type="ECO:0000313" key="2">
    <source>
        <dbReference type="Proteomes" id="UP001172911"/>
    </source>
</evidence>
<dbReference type="RefSeq" id="WP_304542331.1">
    <property type="nucleotide sequence ID" value="NZ_JARPTC010000011.1"/>
</dbReference>
<evidence type="ECO:0000313" key="1">
    <source>
        <dbReference type="EMBL" id="MDO7787187.1"/>
    </source>
</evidence>
<dbReference type="AlphaFoldDB" id="A0AAW7ZBX5"/>
<reference evidence="1" key="1">
    <citation type="journal article" date="2023" name="J. Hazard. Mater.">
        <title>Anaerobic biodegradation of pyrene and benzo[a]pyrene by a new sulfate-reducing Desulforamulus aquiferis strain DSA.</title>
        <authorList>
            <person name="Zhang Z."/>
            <person name="Sun J."/>
            <person name="Gong X."/>
            <person name="Wang C."/>
            <person name="Wang H."/>
        </authorList>
    </citation>
    <scope>NUCLEOTIDE SEQUENCE</scope>
    <source>
        <strain evidence="1">DSA</strain>
    </source>
</reference>